<proteinExistence type="predicted"/>
<dbReference type="Proteomes" id="UP000070700">
    <property type="component" value="Unassembled WGS sequence"/>
</dbReference>
<evidence type="ECO:0000313" key="8">
    <source>
        <dbReference type="Proteomes" id="UP000070700"/>
    </source>
</evidence>
<keyword evidence="1" id="KW-0479">Metal-binding</keyword>
<dbReference type="GeneID" id="28823378"/>
<dbReference type="PROSITE" id="PS50865">
    <property type="entry name" value="ZF_MYND_2"/>
    <property type="match status" value="1"/>
</dbReference>
<protein>
    <recommendedName>
        <fullName evidence="6">MYND-type domain-containing protein</fullName>
    </recommendedName>
</protein>
<dbReference type="OrthoDB" id="437457at2759"/>
<evidence type="ECO:0000256" key="3">
    <source>
        <dbReference type="ARBA" id="ARBA00022833"/>
    </source>
</evidence>
<name>A0A132B932_MOLSC</name>
<evidence type="ECO:0000256" key="2">
    <source>
        <dbReference type="ARBA" id="ARBA00022771"/>
    </source>
</evidence>
<dbReference type="PROSITE" id="PS01360">
    <property type="entry name" value="ZF_MYND_1"/>
    <property type="match status" value="1"/>
</dbReference>
<accession>A0A132B932</accession>
<evidence type="ECO:0000256" key="5">
    <source>
        <dbReference type="SAM" id="MobiDB-lite"/>
    </source>
</evidence>
<evidence type="ECO:0000313" key="7">
    <source>
        <dbReference type="EMBL" id="KUJ08177.1"/>
    </source>
</evidence>
<keyword evidence="2 4" id="KW-0863">Zinc-finger</keyword>
<dbReference type="AlphaFoldDB" id="A0A132B932"/>
<keyword evidence="3" id="KW-0862">Zinc</keyword>
<dbReference type="Gene3D" id="6.10.140.2220">
    <property type="match status" value="1"/>
</dbReference>
<feature type="domain" description="MYND-type" evidence="6">
    <location>
        <begin position="6"/>
        <end position="42"/>
    </location>
</feature>
<dbReference type="EMBL" id="KQ947436">
    <property type="protein sequence ID" value="KUJ08177.1"/>
    <property type="molecule type" value="Genomic_DNA"/>
</dbReference>
<feature type="region of interest" description="Disordered" evidence="5">
    <location>
        <begin position="382"/>
        <end position="412"/>
    </location>
</feature>
<dbReference type="InParanoid" id="A0A132B932"/>
<reference evidence="7 8" key="1">
    <citation type="submission" date="2015-10" db="EMBL/GenBank/DDBJ databases">
        <title>Full genome of DAOMC 229536 Phialocephala scopiformis, a fungal endophyte of spruce producing the potent anti-insectan compound rugulosin.</title>
        <authorList>
            <consortium name="DOE Joint Genome Institute"/>
            <person name="Walker A.K."/>
            <person name="Frasz S.L."/>
            <person name="Seifert K.A."/>
            <person name="Miller J.D."/>
            <person name="Mondo S.J."/>
            <person name="Labutti K."/>
            <person name="Lipzen A."/>
            <person name="Dockter R."/>
            <person name="Kennedy M."/>
            <person name="Grigoriev I.V."/>
            <person name="Spatafora J.W."/>
        </authorList>
    </citation>
    <scope>NUCLEOTIDE SEQUENCE [LARGE SCALE GENOMIC DNA]</scope>
    <source>
        <strain evidence="7 8">CBS 120377</strain>
    </source>
</reference>
<dbReference type="RefSeq" id="XP_018062532.1">
    <property type="nucleotide sequence ID" value="XM_018213652.1"/>
</dbReference>
<gene>
    <name evidence="7" type="ORF">LY89DRAFT_677067</name>
</gene>
<feature type="region of interest" description="Disordered" evidence="5">
    <location>
        <begin position="438"/>
        <end position="459"/>
    </location>
</feature>
<dbReference type="Pfam" id="PF01753">
    <property type="entry name" value="zf-MYND"/>
    <property type="match status" value="1"/>
</dbReference>
<dbReference type="SUPFAM" id="SSF144232">
    <property type="entry name" value="HIT/MYND zinc finger-like"/>
    <property type="match status" value="1"/>
</dbReference>
<dbReference type="GO" id="GO:0008270">
    <property type="term" value="F:zinc ion binding"/>
    <property type="evidence" value="ECO:0007669"/>
    <property type="project" value="UniProtKB-KW"/>
</dbReference>
<evidence type="ECO:0000256" key="4">
    <source>
        <dbReference type="PROSITE-ProRule" id="PRU00134"/>
    </source>
</evidence>
<evidence type="ECO:0000256" key="1">
    <source>
        <dbReference type="ARBA" id="ARBA00022723"/>
    </source>
</evidence>
<dbReference type="InterPro" id="IPR002893">
    <property type="entry name" value="Znf_MYND"/>
</dbReference>
<sequence>MAPVKCGVCGRPTNLICKDCKSAAYCSKHCQVRDNALHERICEKMTVALNNLDDEHPPDEPDVTYKLGMRFDKDEPDKDMPQMIWVETVEESDTSKAISQYSDWIGGGDVRKDFFYTFHDRTIQLSTDSGKFPEENSGISQLIRGGRYSNLRNGAYPHRLRSSVVIMGVEQMTNDNRVAEYRDMTANDLRVALKCFLEDTYIFEVGGNNTENPFVALKQPEWCQAVKINNLAELHQQIPSSQFQTVLLNKKHAEIGTYEYKSVISEIIGIPLLLKRLPCTLKRKTTEEFEPNNAALSLLFGTDRIDPAKKPASGNSEYEEEDNLSFLVFREDQENLKRQQVEAMCIYGRFQKVLRRSQAKKIDEGYRSWIDAKPLGLKKPVSTEWSGRGVKRARESSPSVNKSSVEDEMGEDALKSDKEVAGAAGLLREHSLNMNTEEALNIDGDPEPEMWVPGSGHSR</sequence>
<keyword evidence="8" id="KW-1185">Reference proteome</keyword>
<dbReference type="KEGG" id="psco:LY89DRAFT_677067"/>
<organism evidence="7 8">
    <name type="scientific">Mollisia scopiformis</name>
    <name type="common">Conifer needle endophyte fungus</name>
    <name type="synonym">Phialocephala scopiformis</name>
    <dbReference type="NCBI Taxonomy" id="149040"/>
    <lineage>
        <taxon>Eukaryota</taxon>
        <taxon>Fungi</taxon>
        <taxon>Dikarya</taxon>
        <taxon>Ascomycota</taxon>
        <taxon>Pezizomycotina</taxon>
        <taxon>Leotiomycetes</taxon>
        <taxon>Helotiales</taxon>
        <taxon>Mollisiaceae</taxon>
        <taxon>Mollisia</taxon>
    </lineage>
</organism>
<evidence type="ECO:0000259" key="6">
    <source>
        <dbReference type="PROSITE" id="PS50865"/>
    </source>
</evidence>